<name>A0A173XVH3_9CLOT</name>
<dbReference type="AlphaFoldDB" id="A0A173XVH3"/>
<protein>
    <recommendedName>
        <fullName evidence="1">FHA domain-containing protein</fullName>
    </recommendedName>
</protein>
<feature type="domain" description="FHA" evidence="1">
    <location>
        <begin position="191"/>
        <end position="236"/>
    </location>
</feature>
<dbReference type="Pfam" id="PF00498">
    <property type="entry name" value="FHA"/>
    <property type="match status" value="1"/>
</dbReference>
<evidence type="ECO:0000313" key="3">
    <source>
        <dbReference type="Proteomes" id="UP000095594"/>
    </source>
</evidence>
<evidence type="ECO:0000313" key="2">
    <source>
        <dbReference type="EMBL" id="CUN54956.1"/>
    </source>
</evidence>
<sequence length="284" mass="33296">MRKKVCPRPQCAKEYLEGEGFDDLTVCKLCGAPLEDVFVDDYDIEEQSDEFEENTDYETDDVIYETDDVICEDDMSYEEDIVDNNDIEDTEETFEDRNCFIDIDIVDDKLKSEVILAEEDVDSDENDDENIEENEAEDIVITEANEEDEEEEDELENTEEVNPYENIKGNNLILYKDNEIFKVYELKYDETIIGRNSSEFTPDIDLQEVDNENAISRKHLLVYKEDDKYYVRNLSKKCSVHIKRYDEDEPKVLSFNESVVIEDGDFIVLSGKFILEAYFNEVEE</sequence>
<gene>
    <name evidence="2" type="ORF">ERS852471_00118</name>
</gene>
<dbReference type="OrthoDB" id="1683123at2"/>
<dbReference type="PROSITE" id="PS50006">
    <property type="entry name" value="FHA_DOMAIN"/>
    <property type="match status" value="1"/>
</dbReference>
<dbReference type="InterPro" id="IPR000253">
    <property type="entry name" value="FHA_dom"/>
</dbReference>
<dbReference type="Gene3D" id="2.60.200.20">
    <property type="match status" value="1"/>
</dbReference>
<accession>A0A173XVH3</accession>
<dbReference type="SUPFAM" id="SSF49879">
    <property type="entry name" value="SMAD/FHA domain"/>
    <property type="match status" value="1"/>
</dbReference>
<dbReference type="Proteomes" id="UP000095594">
    <property type="component" value="Unassembled WGS sequence"/>
</dbReference>
<dbReference type="EMBL" id="CYZX01000001">
    <property type="protein sequence ID" value="CUN54956.1"/>
    <property type="molecule type" value="Genomic_DNA"/>
</dbReference>
<organism evidence="2 3">
    <name type="scientific">Clostridium disporicum</name>
    <dbReference type="NCBI Taxonomy" id="84024"/>
    <lineage>
        <taxon>Bacteria</taxon>
        <taxon>Bacillati</taxon>
        <taxon>Bacillota</taxon>
        <taxon>Clostridia</taxon>
        <taxon>Eubacteriales</taxon>
        <taxon>Clostridiaceae</taxon>
        <taxon>Clostridium</taxon>
    </lineage>
</organism>
<evidence type="ECO:0000259" key="1">
    <source>
        <dbReference type="PROSITE" id="PS50006"/>
    </source>
</evidence>
<dbReference type="RefSeq" id="WP_055262863.1">
    <property type="nucleotide sequence ID" value="NZ_CABIXQ010000001.1"/>
</dbReference>
<dbReference type="InterPro" id="IPR008984">
    <property type="entry name" value="SMAD_FHA_dom_sf"/>
</dbReference>
<reference evidence="2 3" key="1">
    <citation type="submission" date="2015-09" db="EMBL/GenBank/DDBJ databases">
        <authorList>
            <consortium name="Pathogen Informatics"/>
        </authorList>
    </citation>
    <scope>NUCLEOTIDE SEQUENCE [LARGE SCALE GENOMIC DNA]</scope>
    <source>
        <strain evidence="2 3">2789STDY5834856</strain>
    </source>
</reference>
<proteinExistence type="predicted"/>